<proteinExistence type="predicted"/>
<protein>
    <submittedName>
        <fullName evidence="1">Uncharacterized protein</fullName>
    </submittedName>
</protein>
<reference evidence="1 2" key="1">
    <citation type="journal article" date="2008" name="Int. J. Syst. Evol. Microbiol.">
        <title>Tessaracoccus flavescens sp. nov., isolated from marine sediment.</title>
        <authorList>
            <person name="Lee D.W."/>
            <person name="Lee S.D."/>
        </authorList>
    </citation>
    <scope>NUCLEOTIDE SEQUENCE [LARGE SCALE GENOMIC DNA]</scope>
    <source>
        <strain evidence="1 2">SST-39T</strain>
        <plasmid evidence="2">Plasmid</plasmid>
    </source>
</reference>
<accession>A0A1Q2D334</accession>
<keyword evidence="1" id="KW-0614">Plasmid</keyword>
<dbReference type="EMBL" id="CP019608">
    <property type="protein sequence ID" value="AQP52741.1"/>
    <property type="molecule type" value="Genomic_DNA"/>
</dbReference>
<evidence type="ECO:0000313" key="2">
    <source>
        <dbReference type="Proteomes" id="UP000188235"/>
    </source>
</evidence>
<dbReference type="Proteomes" id="UP000188235">
    <property type="component" value="Plasmid unnamed"/>
</dbReference>
<dbReference type="KEGG" id="tfa:BW733_17755"/>
<keyword evidence="2" id="KW-1185">Reference proteome</keyword>
<dbReference type="OrthoDB" id="4570343at2"/>
<organism evidence="1 2">
    <name type="scientific">Tessaracoccus flavescens</name>
    <dbReference type="NCBI Taxonomy" id="399497"/>
    <lineage>
        <taxon>Bacteria</taxon>
        <taxon>Bacillati</taxon>
        <taxon>Actinomycetota</taxon>
        <taxon>Actinomycetes</taxon>
        <taxon>Propionibacteriales</taxon>
        <taxon>Propionibacteriaceae</taxon>
        <taxon>Tessaracoccus</taxon>
    </lineage>
</organism>
<gene>
    <name evidence="1" type="ORF">BW733_17755</name>
</gene>
<sequence length="115" mass="13182">MVSIAATIEGLSERLDEVERRPRMQWPKPSRDLDQWVNGWLVPTFRLQTILEGWPGEPAIVSELAALYSGYCEMTGPKATGWDALSWHQYRAFTVERIITFKHRHHSPGTTSWGS</sequence>
<dbReference type="RefSeq" id="WP_077353182.1">
    <property type="nucleotide sequence ID" value="NZ_CP019608.1"/>
</dbReference>
<name>A0A1Q2D334_9ACTN</name>
<geneLocation type="plasmid" evidence="1">
    <name>unnamed</name>
</geneLocation>
<evidence type="ECO:0000313" key="1">
    <source>
        <dbReference type="EMBL" id="AQP52741.1"/>
    </source>
</evidence>
<dbReference type="AlphaFoldDB" id="A0A1Q2D334"/>